<reference evidence="2 3" key="1">
    <citation type="submission" date="2024-06" db="EMBL/GenBank/DDBJ databases">
        <title>Genomic Encyclopedia of Type Strains, Phase IV (KMG-IV): sequencing the most valuable type-strain genomes for metagenomic binning, comparative biology and taxonomic classification.</title>
        <authorList>
            <person name="Goeker M."/>
        </authorList>
    </citation>
    <scope>NUCLEOTIDE SEQUENCE [LARGE SCALE GENOMIC DNA]</scope>
    <source>
        <strain evidence="2 3">DSM 29846</strain>
    </source>
</reference>
<sequence>MERGASRYPRQGVASIGTFDIVYSWGVREAPLFGHGISASRALTKQGFKERFGGNQGFNHFHNGFLTAVVEACLVGALALAAIFVVALWNATRVLRFSADPLERFGATMIVITVIIYLVGGLTGILVGHDILDSTLMIFLVSGTYLACGRTVSPIGVGSPADRQSVVL</sequence>
<gene>
    <name evidence="2" type="ORF">ABID26_001033</name>
</gene>
<dbReference type="EMBL" id="JBEPLM010000001">
    <property type="protein sequence ID" value="MET3591654.1"/>
    <property type="molecule type" value="Genomic_DNA"/>
</dbReference>
<keyword evidence="1" id="KW-0812">Transmembrane</keyword>
<keyword evidence="3" id="KW-1185">Reference proteome</keyword>
<keyword evidence="1" id="KW-1133">Transmembrane helix</keyword>
<organism evidence="2 3">
    <name type="scientific">Mesorhizobium shonense</name>
    <dbReference type="NCBI Taxonomy" id="1209948"/>
    <lineage>
        <taxon>Bacteria</taxon>
        <taxon>Pseudomonadati</taxon>
        <taxon>Pseudomonadota</taxon>
        <taxon>Alphaproteobacteria</taxon>
        <taxon>Hyphomicrobiales</taxon>
        <taxon>Phyllobacteriaceae</taxon>
        <taxon>Mesorhizobium</taxon>
    </lineage>
</organism>
<evidence type="ECO:0000313" key="2">
    <source>
        <dbReference type="EMBL" id="MET3591654.1"/>
    </source>
</evidence>
<dbReference type="GO" id="GO:0016874">
    <property type="term" value="F:ligase activity"/>
    <property type="evidence" value="ECO:0007669"/>
    <property type="project" value="UniProtKB-KW"/>
</dbReference>
<name>A0ABV2HML1_9HYPH</name>
<accession>A0ABV2HML1</accession>
<keyword evidence="1" id="KW-0472">Membrane</keyword>
<protein>
    <submittedName>
        <fullName evidence="2">O-antigen ligase</fullName>
    </submittedName>
</protein>
<keyword evidence="2" id="KW-0436">Ligase</keyword>
<dbReference type="Proteomes" id="UP001549036">
    <property type="component" value="Unassembled WGS sequence"/>
</dbReference>
<feature type="transmembrane region" description="Helical" evidence="1">
    <location>
        <begin position="65"/>
        <end position="89"/>
    </location>
</feature>
<proteinExistence type="predicted"/>
<evidence type="ECO:0000313" key="3">
    <source>
        <dbReference type="Proteomes" id="UP001549036"/>
    </source>
</evidence>
<feature type="transmembrane region" description="Helical" evidence="1">
    <location>
        <begin position="109"/>
        <end position="128"/>
    </location>
</feature>
<evidence type="ECO:0000256" key="1">
    <source>
        <dbReference type="SAM" id="Phobius"/>
    </source>
</evidence>
<comment type="caution">
    <text evidence="2">The sequence shown here is derived from an EMBL/GenBank/DDBJ whole genome shotgun (WGS) entry which is preliminary data.</text>
</comment>